<dbReference type="CDD" id="cd14843">
    <property type="entry name" value="D-Ala-D-Ala_dipeptidase_like"/>
    <property type="match status" value="1"/>
</dbReference>
<dbReference type="GO" id="GO:0008270">
    <property type="term" value="F:zinc ion binding"/>
    <property type="evidence" value="ECO:0007669"/>
    <property type="project" value="UniProtKB-UniRule"/>
</dbReference>
<dbReference type="RefSeq" id="WP_092266254.1">
    <property type="nucleotide sequence ID" value="NZ_BJOE01000015.1"/>
</dbReference>
<evidence type="ECO:0000256" key="7">
    <source>
        <dbReference type="ARBA" id="ARBA00023049"/>
    </source>
</evidence>
<organism evidence="11 12">
    <name type="scientific">Brevibacillus centrosporus</name>
    <dbReference type="NCBI Taxonomy" id="54910"/>
    <lineage>
        <taxon>Bacteria</taxon>
        <taxon>Bacillati</taxon>
        <taxon>Bacillota</taxon>
        <taxon>Bacilli</taxon>
        <taxon>Bacillales</taxon>
        <taxon>Paenibacillaceae</taxon>
        <taxon>Brevibacillus</taxon>
    </lineage>
</organism>
<keyword evidence="7 9" id="KW-0482">Metalloprotease</keyword>
<dbReference type="GO" id="GO:0006508">
    <property type="term" value="P:proteolysis"/>
    <property type="evidence" value="ECO:0007669"/>
    <property type="project" value="UniProtKB-KW"/>
</dbReference>
<dbReference type="GO" id="GO:0008237">
    <property type="term" value="F:metallopeptidase activity"/>
    <property type="evidence" value="ECO:0007669"/>
    <property type="project" value="UniProtKB-KW"/>
</dbReference>
<evidence type="ECO:0000256" key="4">
    <source>
        <dbReference type="ARBA" id="ARBA00022801"/>
    </source>
</evidence>
<dbReference type="GeneID" id="301129464"/>
<dbReference type="PIRSF" id="PIRSF026671">
    <property type="entry name" value="AA_dipeptidase"/>
    <property type="match status" value="1"/>
</dbReference>
<dbReference type="Pfam" id="PF01427">
    <property type="entry name" value="Peptidase_M15"/>
    <property type="match status" value="1"/>
</dbReference>
<dbReference type="Gene3D" id="3.30.1380.10">
    <property type="match status" value="1"/>
</dbReference>
<accession>A0A1I3LML7</accession>
<evidence type="ECO:0000256" key="6">
    <source>
        <dbReference type="ARBA" id="ARBA00022997"/>
    </source>
</evidence>
<evidence type="ECO:0000256" key="9">
    <source>
        <dbReference type="HAMAP-Rule" id="MF_01924"/>
    </source>
</evidence>
<gene>
    <name evidence="11" type="ORF">SAMN05518846_101373</name>
</gene>
<feature type="binding site" evidence="9">
    <location>
        <position position="134"/>
    </location>
    <ligand>
        <name>Zn(2+)</name>
        <dbReference type="ChEBI" id="CHEBI:29105"/>
        <note>catalytic</note>
    </ligand>
</feature>
<name>A0A1I3LML7_9BACL</name>
<keyword evidence="6 9" id="KW-0224">Dipeptidase</keyword>
<feature type="binding site" evidence="9">
    <location>
        <position position="141"/>
    </location>
    <ligand>
        <name>Zn(2+)</name>
        <dbReference type="ChEBI" id="CHEBI:29105"/>
        <note>catalytic</note>
    </ligand>
</feature>
<comment type="catalytic activity">
    <reaction evidence="1 9 10">
        <text>D-alanyl-D-alanine + H2O = 2 D-alanine</text>
        <dbReference type="Rhea" id="RHEA:20661"/>
        <dbReference type="ChEBI" id="CHEBI:15377"/>
        <dbReference type="ChEBI" id="CHEBI:57416"/>
        <dbReference type="ChEBI" id="CHEBI:57822"/>
        <dbReference type="EC" id="3.4.13.22"/>
    </reaction>
</comment>
<evidence type="ECO:0000256" key="5">
    <source>
        <dbReference type="ARBA" id="ARBA00022833"/>
    </source>
</evidence>
<evidence type="ECO:0000256" key="8">
    <source>
        <dbReference type="ARBA" id="ARBA00023316"/>
    </source>
</evidence>
<keyword evidence="8 10" id="KW-0961">Cell wall biogenesis/degradation</keyword>
<protein>
    <recommendedName>
        <fullName evidence="9 10">D-alanyl-D-alanine dipeptidase</fullName>
        <shortName evidence="9 10">D-Ala-D-Ala dipeptidase</shortName>
        <ecNumber evidence="9 10">3.4.13.22</ecNumber>
    </recommendedName>
</protein>
<sequence length="237" mass="26856">MNNYPLIPAKHDDRTAYTPPVVECGEAMIPLSTISPRITVYPAYYHLGYPGAQTEAYLRKGVADRLILAADSLPTGLQLVVLDGWRSHEVQASLYEGFRQDLIAQGWTDEEEITKELSKFVAKPTTDILIPSPHLTGGAVDLTIAGPEGWLDMGTDFDDFTEKALTRHFEELSAPSEKDIEIRNNRRLLYHIMIDAGFTNYSNEWWHYEYGTRSWARQTNGQPFYGGILEMNEKIVE</sequence>
<dbReference type="PANTHER" id="PTHR43126:SF2">
    <property type="entry name" value="D-ALANYL-D-ALANINE DIPEPTIDASE"/>
    <property type="match status" value="1"/>
</dbReference>
<dbReference type="GO" id="GO:0160237">
    <property type="term" value="F:D-Ala-D-Ala dipeptidase activity"/>
    <property type="evidence" value="ECO:0007669"/>
    <property type="project" value="UniProtKB-EC"/>
</dbReference>
<evidence type="ECO:0000313" key="11">
    <source>
        <dbReference type="EMBL" id="SFI86004.1"/>
    </source>
</evidence>
<feature type="active site" description="Proton donor/acceptor" evidence="9">
    <location>
        <position position="204"/>
    </location>
</feature>
<keyword evidence="4 9" id="KW-0378">Hydrolase</keyword>
<dbReference type="SUPFAM" id="SSF55166">
    <property type="entry name" value="Hedgehog/DD-peptidase"/>
    <property type="match status" value="1"/>
</dbReference>
<feature type="site" description="Transition state stabilizer" evidence="9">
    <location>
        <position position="86"/>
    </location>
</feature>
<comment type="cofactor">
    <cofactor evidence="9">
        <name>Zn(2+)</name>
        <dbReference type="ChEBI" id="CHEBI:29105"/>
    </cofactor>
    <text evidence="9">Binds 1 zinc ion per subunit.</text>
</comment>
<evidence type="ECO:0000313" key="12">
    <source>
        <dbReference type="Proteomes" id="UP000198915"/>
    </source>
</evidence>
<dbReference type="PANTHER" id="PTHR43126">
    <property type="entry name" value="D-ALANYL-D-ALANINE DIPEPTIDASE"/>
    <property type="match status" value="1"/>
</dbReference>
<comment type="similarity">
    <text evidence="9 10">Belongs to the peptidase M15D family.</text>
</comment>
<feature type="binding site" evidence="9">
    <location>
        <position position="207"/>
    </location>
    <ligand>
        <name>Zn(2+)</name>
        <dbReference type="ChEBI" id="CHEBI:29105"/>
        <note>catalytic</note>
    </ligand>
</feature>
<dbReference type="InterPro" id="IPR000755">
    <property type="entry name" value="A_A_dipeptidase"/>
</dbReference>
<evidence type="ECO:0000256" key="1">
    <source>
        <dbReference type="ARBA" id="ARBA00001362"/>
    </source>
</evidence>
<comment type="function">
    <text evidence="9 10">Catalyzes hydrolysis of the D-alanyl-D-alanine dipeptide.</text>
</comment>
<proteinExistence type="inferred from homology"/>
<dbReference type="Proteomes" id="UP000198915">
    <property type="component" value="Unassembled WGS sequence"/>
</dbReference>
<dbReference type="EMBL" id="FORT01000001">
    <property type="protein sequence ID" value="SFI86004.1"/>
    <property type="molecule type" value="Genomic_DNA"/>
</dbReference>
<dbReference type="InterPro" id="IPR009045">
    <property type="entry name" value="Zn_M74/Hedgehog-like"/>
</dbReference>
<reference evidence="12" key="1">
    <citation type="submission" date="2016-10" db="EMBL/GenBank/DDBJ databases">
        <authorList>
            <person name="Varghese N."/>
            <person name="Submissions S."/>
        </authorList>
    </citation>
    <scope>NUCLEOTIDE SEQUENCE [LARGE SCALE GENOMIC DNA]</scope>
    <source>
        <strain evidence="12">OK042</strain>
    </source>
</reference>
<evidence type="ECO:0000256" key="10">
    <source>
        <dbReference type="PIRNR" id="PIRNR026671"/>
    </source>
</evidence>
<evidence type="ECO:0000256" key="3">
    <source>
        <dbReference type="ARBA" id="ARBA00022723"/>
    </source>
</evidence>
<keyword evidence="2 9" id="KW-0645">Protease</keyword>
<evidence type="ECO:0000256" key="2">
    <source>
        <dbReference type="ARBA" id="ARBA00022670"/>
    </source>
</evidence>
<dbReference type="HAMAP" id="MF_01924">
    <property type="entry name" value="A_A_dipeptidase"/>
    <property type="match status" value="1"/>
</dbReference>
<dbReference type="STRING" id="1884381.SAMN05518846_101373"/>
<keyword evidence="12" id="KW-1185">Reference proteome</keyword>
<dbReference type="AlphaFoldDB" id="A0A1I3LML7"/>
<keyword evidence="5 9" id="KW-0862">Zinc</keyword>
<dbReference type="EC" id="3.4.13.22" evidence="9 10"/>
<dbReference type="GO" id="GO:0071555">
    <property type="term" value="P:cell wall organization"/>
    <property type="evidence" value="ECO:0007669"/>
    <property type="project" value="UniProtKB-KW"/>
</dbReference>
<keyword evidence="3 9" id="KW-0479">Metal-binding</keyword>